<keyword evidence="1" id="KW-0472">Membrane</keyword>
<feature type="transmembrane region" description="Helical" evidence="1">
    <location>
        <begin position="38"/>
        <end position="57"/>
    </location>
</feature>
<keyword evidence="1" id="KW-0812">Transmembrane</keyword>
<keyword evidence="1" id="KW-1133">Transmembrane helix</keyword>
<dbReference type="EMBL" id="JAGPXC010000001">
    <property type="protein sequence ID" value="KAH6659257.1"/>
    <property type="molecule type" value="Genomic_DNA"/>
</dbReference>
<reference evidence="2" key="1">
    <citation type="journal article" date="2021" name="Nat. Commun.">
        <title>Genetic determinants of endophytism in the Arabidopsis root mycobiome.</title>
        <authorList>
            <person name="Mesny F."/>
            <person name="Miyauchi S."/>
            <person name="Thiergart T."/>
            <person name="Pickel B."/>
            <person name="Atanasova L."/>
            <person name="Karlsson M."/>
            <person name="Huettel B."/>
            <person name="Barry K.W."/>
            <person name="Haridas S."/>
            <person name="Chen C."/>
            <person name="Bauer D."/>
            <person name="Andreopoulos W."/>
            <person name="Pangilinan J."/>
            <person name="LaButti K."/>
            <person name="Riley R."/>
            <person name="Lipzen A."/>
            <person name="Clum A."/>
            <person name="Drula E."/>
            <person name="Henrissat B."/>
            <person name="Kohler A."/>
            <person name="Grigoriev I.V."/>
            <person name="Martin F.M."/>
            <person name="Hacquard S."/>
        </authorList>
    </citation>
    <scope>NUCLEOTIDE SEQUENCE</scope>
    <source>
        <strain evidence="2">MPI-SDFR-AT-0073</strain>
    </source>
</reference>
<sequence length="94" mass="10177">MIPFVYIGLGTYIVVKSDCYPWTIQQIVDSTTPGSGRGIMAGITIFLLLACTCFMTSHTLSKIKTHSITEVELSFPENASVPSDTMDHGTNMGS</sequence>
<accession>A0A9P8UW24</accession>
<dbReference type="RefSeq" id="XP_045963388.1">
    <property type="nucleotide sequence ID" value="XM_046101230.1"/>
</dbReference>
<evidence type="ECO:0000313" key="3">
    <source>
        <dbReference type="Proteomes" id="UP000758603"/>
    </source>
</evidence>
<dbReference type="Proteomes" id="UP000758603">
    <property type="component" value="Unassembled WGS sequence"/>
</dbReference>
<organism evidence="2 3">
    <name type="scientific">Truncatella angustata</name>
    <dbReference type="NCBI Taxonomy" id="152316"/>
    <lineage>
        <taxon>Eukaryota</taxon>
        <taxon>Fungi</taxon>
        <taxon>Dikarya</taxon>
        <taxon>Ascomycota</taxon>
        <taxon>Pezizomycotina</taxon>
        <taxon>Sordariomycetes</taxon>
        <taxon>Xylariomycetidae</taxon>
        <taxon>Amphisphaeriales</taxon>
        <taxon>Sporocadaceae</taxon>
        <taxon>Truncatella</taxon>
    </lineage>
</organism>
<gene>
    <name evidence="2" type="ORF">BKA67DRAFT_543961</name>
</gene>
<evidence type="ECO:0000313" key="2">
    <source>
        <dbReference type="EMBL" id="KAH6659257.1"/>
    </source>
</evidence>
<evidence type="ECO:0000256" key="1">
    <source>
        <dbReference type="SAM" id="Phobius"/>
    </source>
</evidence>
<comment type="caution">
    <text evidence="2">The sequence shown here is derived from an EMBL/GenBank/DDBJ whole genome shotgun (WGS) entry which is preliminary data.</text>
</comment>
<dbReference type="GeneID" id="70130122"/>
<protein>
    <submittedName>
        <fullName evidence="2">Uncharacterized protein</fullName>
    </submittedName>
</protein>
<keyword evidence="3" id="KW-1185">Reference proteome</keyword>
<dbReference type="OrthoDB" id="3791566at2759"/>
<name>A0A9P8UW24_9PEZI</name>
<proteinExistence type="predicted"/>
<dbReference type="AlphaFoldDB" id="A0A9P8UW24"/>